<sequence length="172" mass="18918">MAGPMWRTPEVGLAIGTLGVSVLLLAILIPMYLAARARGPSVTARVERLRDQITKLVGAVMALGIILASITHYHCLFRIGGMLIDEDEDKDERMQCFELVTVANVGGSSVVGARTDWMAMTWNWGANWQSNAYGQSLSFRLRSDDCRVITANNVAPLGLWFGDTYTSNAQFY</sequence>
<keyword evidence="3" id="KW-0812">Transmembrane</keyword>
<proteinExistence type="predicted"/>
<dbReference type="GO" id="GO:0009664">
    <property type="term" value="P:plant-type cell wall organization"/>
    <property type="evidence" value="ECO:0007669"/>
    <property type="project" value="InterPro"/>
</dbReference>
<name>A0A3L6SL07_PANMI</name>
<evidence type="ECO:0000256" key="2">
    <source>
        <dbReference type="ARBA" id="ARBA00022525"/>
    </source>
</evidence>
<dbReference type="Pfam" id="PF01357">
    <property type="entry name" value="Expansin_C"/>
    <property type="match status" value="1"/>
</dbReference>
<evidence type="ECO:0000313" key="5">
    <source>
        <dbReference type="EMBL" id="RLN22730.1"/>
    </source>
</evidence>
<evidence type="ECO:0000259" key="4">
    <source>
        <dbReference type="PROSITE" id="PS50843"/>
    </source>
</evidence>
<accession>A0A3L6SL07</accession>
<keyword evidence="6" id="KW-1185">Reference proteome</keyword>
<dbReference type="InterPro" id="IPR007117">
    <property type="entry name" value="Expansin_CBD"/>
</dbReference>
<keyword evidence="2" id="KW-0964">Secreted</keyword>
<dbReference type="Proteomes" id="UP000275267">
    <property type="component" value="Unassembled WGS sequence"/>
</dbReference>
<feature type="transmembrane region" description="Helical" evidence="3">
    <location>
        <begin position="56"/>
        <end position="74"/>
    </location>
</feature>
<dbReference type="STRING" id="4540.A0A3L6SL07"/>
<evidence type="ECO:0000256" key="1">
    <source>
        <dbReference type="ARBA" id="ARBA00004613"/>
    </source>
</evidence>
<evidence type="ECO:0000256" key="3">
    <source>
        <dbReference type="SAM" id="Phobius"/>
    </source>
</evidence>
<dbReference type="OrthoDB" id="5823761at2759"/>
<dbReference type="PROSITE" id="PS50843">
    <property type="entry name" value="EXPANSIN_CBD"/>
    <property type="match status" value="1"/>
</dbReference>
<organism evidence="5 6">
    <name type="scientific">Panicum miliaceum</name>
    <name type="common">Proso millet</name>
    <name type="synonym">Broomcorn millet</name>
    <dbReference type="NCBI Taxonomy" id="4540"/>
    <lineage>
        <taxon>Eukaryota</taxon>
        <taxon>Viridiplantae</taxon>
        <taxon>Streptophyta</taxon>
        <taxon>Embryophyta</taxon>
        <taxon>Tracheophyta</taxon>
        <taxon>Spermatophyta</taxon>
        <taxon>Magnoliopsida</taxon>
        <taxon>Liliopsida</taxon>
        <taxon>Poales</taxon>
        <taxon>Poaceae</taxon>
        <taxon>PACMAD clade</taxon>
        <taxon>Panicoideae</taxon>
        <taxon>Panicodae</taxon>
        <taxon>Paniceae</taxon>
        <taxon>Panicinae</taxon>
        <taxon>Panicum</taxon>
        <taxon>Panicum sect. Panicum</taxon>
    </lineage>
</organism>
<protein>
    <submittedName>
        <fullName evidence="5">Expansin-A8-like</fullName>
    </submittedName>
</protein>
<gene>
    <name evidence="5" type="ORF">C2845_PM07G04760</name>
</gene>
<feature type="transmembrane region" description="Helical" evidence="3">
    <location>
        <begin position="12"/>
        <end position="35"/>
    </location>
</feature>
<dbReference type="EMBL" id="PQIB02000004">
    <property type="protein sequence ID" value="RLN22730.1"/>
    <property type="molecule type" value="Genomic_DNA"/>
</dbReference>
<dbReference type="SUPFAM" id="SSF49590">
    <property type="entry name" value="PHL pollen allergen"/>
    <property type="match status" value="1"/>
</dbReference>
<dbReference type="AlphaFoldDB" id="A0A3L6SL07"/>
<keyword evidence="3" id="KW-1133">Transmembrane helix</keyword>
<dbReference type="InterPro" id="IPR002963">
    <property type="entry name" value="Expansin"/>
</dbReference>
<comment type="subcellular location">
    <subcellularLocation>
        <location evidence="1">Secreted</location>
    </subcellularLocation>
</comment>
<feature type="domain" description="Expansin-like CBD" evidence="4">
    <location>
        <begin position="100"/>
        <end position="167"/>
    </location>
</feature>
<dbReference type="Gene3D" id="2.60.40.760">
    <property type="entry name" value="Expansin, cellulose-binding-like domain"/>
    <property type="match status" value="1"/>
</dbReference>
<keyword evidence="3" id="KW-0472">Membrane</keyword>
<dbReference type="PANTHER" id="PTHR31867">
    <property type="entry name" value="EXPANSIN-A15"/>
    <property type="match status" value="1"/>
</dbReference>
<reference evidence="6" key="1">
    <citation type="journal article" date="2019" name="Nat. Commun.">
        <title>The genome of broomcorn millet.</title>
        <authorList>
            <person name="Zou C."/>
            <person name="Miki D."/>
            <person name="Li D."/>
            <person name="Tang Q."/>
            <person name="Xiao L."/>
            <person name="Rajput S."/>
            <person name="Deng P."/>
            <person name="Jia W."/>
            <person name="Huang R."/>
            <person name="Zhang M."/>
            <person name="Sun Y."/>
            <person name="Hu J."/>
            <person name="Fu X."/>
            <person name="Schnable P.S."/>
            <person name="Li F."/>
            <person name="Zhang H."/>
            <person name="Feng B."/>
            <person name="Zhu X."/>
            <person name="Liu R."/>
            <person name="Schnable J.C."/>
            <person name="Zhu J.-K."/>
            <person name="Zhang H."/>
        </authorList>
    </citation>
    <scope>NUCLEOTIDE SEQUENCE [LARGE SCALE GENOMIC DNA]</scope>
</reference>
<dbReference type="InterPro" id="IPR036749">
    <property type="entry name" value="Expansin_CBD_sf"/>
</dbReference>
<dbReference type="GO" id="GO:0005576">
    <property type="term" value="C:extracellular region"/>
    <property type="evidence" value="ECO:0007669"/>
    <property type="project" value="UniProtKB-SubCell"/>
</dbReference>
<comment type="caution">
    <text evidence="5">The sequence shown here is derived from an EMBL/GenBank/DDBJ whole genome shotgun (WGS) entry which is preliminary data.</text>
</comment>
<evidence type="ECO:0000313" key="6">
    <source>
        <dbReference type="Proteomes" id="UP000275267"/>
    </source>
</evidence>